<sequence>MGYRVEVFDRNMKRIGEIDQWLSLNFTVRLRQEGAWQILIKDGTPQAELIQKGGGVIIWQDGVDRPVLSGPVDTYQKYWTKLQHTGPGSLYIAGKCHNTLAYRRLAFPDPSKSVTNQYQSRLYSRPVRETNAGRAIYNEVYTALGPGALADRRIGNVNLVDSGAGSAIGDTLRFDVIGTKFEEWCEEHNVAYRFIYNPATQKIDLEIFEPRDLSKTVRFSPELGNLREYIWTLQAPKVTRVIVGAAGEQRDRYYYQKIDATAEAEWGMQVEQFLDRRDIQLKVDLTTGEAVKADDSMTADDVEAAHQAVTDAADGAFTEGGGDGNFQIYPIDTETCAFGKHYYVGDKVTVAVDGTEYTDIVREVVISVDDAGSTQDVAPKIGQQGTGEPLNLYRTVSEMQKKLRRLEARM</sequence>
<dbReference type="Proteomes" id="UP001595839">
    <property type="component" value="Unassembled WGS sequence"/>
</dbReference>
<comment type="caution">
    <text evidence="2">The sequence shown here is derived from an EMBL/GenBank/DDBJ whole genome shotgun (WGS) entry which is preliminary data.</text>
</comment>
<organism evidence="2 3">
    <name type="scientific">Streptomyces vulcanius</name>
    <dbReference type="NCBI Taxonomy" id="1441876"/>
    <lineage>
        <taxon>Bacteria</taxon>
        <taxon>Bacillati</taxon>
        <taxon>Actinomycetota</taxon>
        <taxon>Actinomycetes</taxon>
        <taxon>Kitasatosporales</taxon>
        <taxon>Streptomycetaceae</taxon>
        <taxon>Streptomyces</taxon>
    </lineage>
</organism>
<accession>A0ABV9AQS2</accession>
<protein>
    <submittedName>
        <fullName evidence="2">Siphovirus ReqiPepy6 Gp37-like family protein</fullName>
    </submittedName>
</protein>
<dbReference type="Pfam" id="PF14594">
    <property type="entry name" value="Sipho_Gp37"/>
    <property type="match status" value="1"/>
</dbReference>
<feature type="domain" description="Gp28/Gp37-like" evidence="1">
    <location>
        <begin position="5"/>
        <end position="382"/>
    </location>
</feature>
<keyword evidence="3" id="KW-1185">Reference proteome</keyword>
<proteinExistence type="predicted"/>
<dbReference type="RefSeq" id="WP_381173749.1">
    <property type="nucleotide sequence ID" value="NZ_JBHSFK010000012.1"/>
</dbReference>
<gene>
    <name evidence="2" type="ORF">ACFPIH_19830</name>
</gene>
<name>A0ABV9AQS2_9ACTN</name>
<evidence type="ECO:0000313" key="3">
    <source>
        <dbReference type="Proteomes" id="UP001595839"/>
    </source>
</evidence>
<evidence type="ECO:0000313" key="2">
    <source>
        <dbReference type="EMBL" id="MFC4501752.1"/>
    </source>
</evidence>
<evidence type="ECO:0000259" key="1">
    <source>
        <dbReference type="Pfam" id="PF14594"/>
    </source>
</evidence>
<dbReference type="InterPro" id="IPR029432">
    <property type="entry name" value="Gp28/Gp37-like_dom"/>
</dbReference>
<dbReference type="EMBL" id="JBHSFK010000012">
    <property type="protein sequence ID" value="MFC4501752.1"/>
    <property type="molecule type" value="Genomic_DNA"/>
</dbReference>
<reference evidence="3" key="1">
    <citation type="journal article" date="2019" name="Int. J. Syst. Evol. Microbiol.">
        <title>The Global Catalogue of Microorganisms (GCM) 10K type strain sequencing project: providing services to taxonomists for standard genome sequencing and annotation.</title>
        <authorList>
            <consortium name="The Broad Institute Genomics Platform"/>
            <consortium name="The Broad Institute Genome Sequencing Center for Infectious Disease"/>
            <person name="Wu L."/>
            <person name="Ma J."/>
        </authorList>
    </citation>
    <scope>NUCLEOTIDE SEQUENCE [LARGE SCALE GENOMIC DNA]</scope>
    <source>
        <strain evidence="3">CGMCC 4.7177</strain>
    </source>
</reference>